<evidence type="ECO:0000256" key="1">
    <source>
        <dbReference type="ARBA" id="ARBA00004477"/>
    </source>
</evidence>
<feature type="transmembrane region" description="Helical" evidence="6">
    <location>
        <begin position="168"/>
        <end position="189"/>
    </location>
</feature>
<evidence type="ECO:0000313" key="7">
    <source>
        <dbReference type="EMBL" id="KAK8751937.1"/>
    </source>
</evidence>
<dbReference type="PANTHER" id="PTHR31394">
    <property type="entry name" value="TRANSMEMBRANE PROTEIN 199"/>
    <property type="match status" value="1"/>
</dbReference>
<accession>A0AAW0Y5Q7</accession>
<dbReference type="EMBL" id="JARKIK010000005">
    <property type="protein sequence ID" value="KAK8751942.1"/>
    <property type="molecule type" value="Genomic_DNA"/>
</dbReference>
<evidence type="ECO:0000256" key="4">
    <source>
        <dbReference type="ARBA" id="ARBA00022989"/>
    </source>
</evidence>
<keyword evidence="4 6" id="KW-1133">Transmembrane helix</keyword>
<dbReference type="Pfam" id="PF11712">
    <property type="entry name" value="Vma12"/>
    <property type="match status" value="1"/>
</dbReference>
<evidence type="ECO:0000256" key="6">
    <source>
        <dbReference type="SAM" id="Phobius"/>
    </source>
</evidence>
<name>A0AAW0Y5Q7_CHEQU</name>
<keyword evidence="8" id="KW-1185">Reference proteome</keyword>
<comment type="subcellular location">
    <subcellularLocation>
        <location evidence="1">Endoplasmic reticulum membrane</location>
        <topology evidence="1">Multi-pass membrane protein</topology>
    </subcellularLocation>
</comment>
<gene>
    <name evidence="7" type="ORF">OTU49_011144</name>
</gene>
<evidence type="ECO:0000313" key="8">
    <source>
        <dbReference type="Proteomes" id="UP001445076"/>
    </source>
</evidence>
<sequence>MDHITIIPSKRFVQILQELQNSFGFLDSIKEKLLSEEDGSERKIKLTTQEIKWCHTKMREHGISERVHELLSESEIVLPKYDTPERNPELEARVQRLRSEQENREYNNMVKSIDPSHYVDGTNIGDIGKELRSVNKQIISGIQYLLSIVGTFFAVFVAMGFATSDYGVRALSATISAVVVGLAEVYFIIREDLREEKKLRKAE</sequence>
<reference evidence="7 8" key="1">
    <citation type="journal article" date="2024" name="BMC Genomics">
        <title>Genome assembly of redclaw crayfish (Cherax quadricarinatus) provides insights into its immune adaptation and hypoxia tolerance.</title>
        <authorList>
            <person name="Liu Z."/>
            <person name="Zheng J."/>
            <person name="Li H."/>
            <person name="Fang K."/>
            <person name="Wang S."/>
            <person name="He J."/>
            <person name="Zhou D."/>
            <person name="Weng S."/>
            <person name="Chi M."/>
            <person name="Gu Z."/>
            <person name="He J."/>
            <person name="Li F."/>
            <person name="Wang M."/>
        </authorList>
    </citation>
    <scope>NUCLEOTIDE SEQUENCE [LARGE SCALE GENOMIC DNA]</scope>
    <source>
        <strain evidence="7">ZL_2023a</strain>
    </source>
</reference>
<dbReference type="EMBL" id="JARKIK010000005">
    <property type="protein sequence ID" value="KAK8751939.1"/>
    <property type="molecule type" value="Genomic_DNA"/>
</dbReference>
<keyword evidence="5 6" id="KW-0472">Membrane</keyword>
<evidence type="ECO:0008006" key="9">
    <source>
        <dbReference type="Google" id="ProtNLM"/>
    </source>
</evidence>
<organism evidence="7 8">
    <name type="scientific">Cherax quadricarinatus</name>
    <name type="common">Australian red claw crayfish</name>
    <dbReference type="NCBI Taxonomy" id="27406"/>
    <lineage>
        <taxon>Eukaryota</taxon>
        <taxon>Metazoa</taxon>
        <taxon>Ecdysozoa</taxon>
        <taxon>Arthropoda</taxon>
        <taxon>Crustacea</taxon>
        <taxon>Multicrustacea</taxon>
        <taxon>Malacostraca</taxon>
        <taxon>Eumalacostraca</taxon>
        <taxon>Eucarida</taxon>
        <taxon>Decapoda</taxon>
        <taxon>Pleocyemata</taxon>
        <taxon>Astacidea</taxon>
        <taxon>Parastacoidea</taxon>
        <taxon>Parastacidae</taxon>
        <taxon>Cherax</taxon>
    </lineage>
</organism>
<dbReference type="PANTHER" id="PTHR31394:SF1">
    <property type="entry name" value="TRANSMEMBRANE PROTEIN 199"/>
    <property type="match status" value="1"/>
</dbReference>
<reference evidence="7" key="2">
    <citation type="submission" date="2024-01" db="EMBL/GenBank/DDBJ databases">
        <authorList>
            <person name="He J."/>
            <person name="Wang M."/>
            <person name="Zheng J."/>
            <person name="Liu Z."/>
        </authorList>
    </citation>
    <scope>NUCLEOTIDE SEQUENCE</scope>
    <source>
        <strain evidence="7">ZL_2023a</strain>
        <tissue evidence="7">Muscle</tissue>
    </source>
</reference>
<keyword evidence="2 6" id="KW-0812">Transmembrane</keyword>
<evidence type="ECO:0000256" key="3">
    <source>
        <dbReference type="ARBA" id="ARBA00022824"/>
    </source>
</evidence>
<dbReference type="GO" id="GO:0070072">
    <property type="term" value="P:vacuolar proton-transporting V-type ATPase complex assembly"/>
    <property type="evidence" value="ECO:0007669"/>
    <property type="project" value="InterPro"/>
</dbReference>
<keyword evidence="3" id="KW-0256">Endoplasmic reticulum</keyword>
<protein>
    <recommendedName>
        <fullName evidence="9">Transmembrane protein</fullName>
    </recommendedName>
</protein>
<comment type="caution">
    <text evidence="7">The sequence shown here is derived from an EMBL/GenBank/DDBJ whole genome shotgun (WGS) entry which is preliminary data.</text>
</comment>
<evidence type="ECO:0000256" key="2">
    <source>
        <dbReference type="ARBA" id="ARBA00022692"/>
    </source>
</evidence>
<feature type="transmembrane region" description="Helical" evidence="6">
    <location>
        <begin position="142"/>
        <end position="162"/>
    </location>
</feature>
<dbReference type="EMBL" id="JARKIK010000005">
    <property type="protein sequence ID" value="KAK8751937.1"/>
    <property type="molecule type" value="Genomic_DNA"/>
</dbReference>
<evidence type="ECO:0000256" key="5">
    <source>
        <dbReference type="ARBA" id="ARBA00023136"/>
    </source>
</evidence>
<proteinExistence type="predicted"/>
<dbReference type="InterPro" id="IPR021013">
    <property type="entry name" value="ATPase_Vma12"/>
</dbReference>
<dbReference type="AlphaFoldDB" id="A0AAW0Y5Q7"/>
<dbReference type="EMBL" id="JARKIK010000005">
    <property type="protein sequence ID" value="KAK8751936.1"/>
    <property type="molecule type" value="Genomic_DNA"/>
</dbReference>
<dbReference type="Proteomes" id="UP001445076">
    <property type="component" value="Unassembled WGS sequence"/>
</dbReference>
<dbReference type="GO" id="GO:0005789">
    <property type="term" value="C:endoplasmic reticulum membrane"/>
    <property type="evidence" value="ECO:0007669"/>
    <property type="project" value="UniProtKB-SubCell"/>
</dbReference>